<accession>A0A4R6HA46</accession>
<dbReference type="InterPro" id="IPR007861">
    <property type="entry name" value="DNA_mismatch_repair_MutS_clamp"/>
</dbReference>
<evidence type="ECO:0000256" key="10">
    <source>
        <dbReference type="RuleBase" id="RU003756"/>
    </source>
</evidence>
<evidence type="ECO:0000256" key="6">
    <source>
        <dbReference type="ARBA" id="ARBA00023125"/>
    </source>
</evidence>
<dbReference type="GO" id="GO:0005829">
    <property type="term" value="C:cytosol"/>
    <property type="evidence" value="ECO:0007669"/>
    <property type="project" value="TreeGrafter"/>
</dbReference>
<dbReference type="PANTHER" id="PTHR11361:SF34">
    <property type="entry name" value="DNA MISMATCH REPAIR PROTEIN MSH1, MITOCHONDRIAL"/>
    <property type="match status" value="1"/>
</dbReference>
<evidence type="ECO:0000313" key="12">
    <source>
        <dbReference type="EMBL" id="TDO05004.1"/>
    </source>
</evidence>
<evidence type="ECO:0000256" key="4">
    <source>
        <dbReference type="ARBA" id="ARBA00022763"/>
    </source>
</evidence>
<dbReference type="HAMAP" id="MF_00096">
    <property type="entry name" value="MutS"/>
    <property type="match status" value="1"/>
</dbReference>
<evidence type="ECO:0000256" key="3">
    <source>
        <dbReference type="ARBA" id="ARBA00022741"/>
    </source>
</evidence>
<dbReference type="SMART" id="SM00534">
    <property type="entry name" value="MUTSac"/>
    <property type="match status" value="1"/>
</dbReference>
<dbReference type="FunFam" id="3.40.1170.10:FF:000001">
    <property type="entry name" value="DNA mismatch repair protein MutS"/>
    <property type="match status" value="1"/>
</dbReference>
<evidence type="ECO:0000256" key="5">
    <source>
        <dbReference type="ARBA" id="ARBA00022840"/>
    </source>
</evidence>
<dbReference type="InterPro" id="IPR017261">
    <property type="entry name" value="DNA_mismatch_repair_MutS/MSH"/>
</dbReference>
<protein>
    <recommendedName>
        <fullName evidence="2 9">DNA mismatch repair protein MutS</fullName>
    </recommendedName>
</protein>
<dbReference type="GO" id="GO:0003684">
    <property type="term" value="F:damaged DNA binding"/>
    <property type="evidence" value="ECO:0007669"/>
    <property type="project" value="UniProtKB-UniRule"/>
</dbReference>
<dbReference type="Pfam" id="PF01624">
    <property type="entry name" value="MutS_I"/>
    <property type="match status" value="1"/>
</dbReference>
<dbReference type="Gene3D" id="3.30.420.110">
    <property type="entry name" value="MutS, connector domain"/>
    <property type="match status" value="1"/>
</dbReference>
<dbReference type="PROSITE" id="PS00486">
    <property type="entry name" value="DNA_MISMATCH_REPAIR_2"/>
    <property type="match status" value="1"/>
</dbReference>
<dbReference type="FunFam" id="3.40.50.300:FF:000870">
    <property type="entry name" value="MutS protein homolog 4"/>
    <property type="match status" value="1"/>
</dbReference>
<dbReference type="SUPFAM" id="SSF55271">
    <property type="entry name" value="DNA repair protein MutS, domain I"/>
    <property type="match status" value="1"/>
</dbReference>
<dbReference type="Pfam" id="PF05190">
    <property type="entry name" value="MutS_IV"/>
    <property type="match status" value="1"/>
</dbReference>
<evidence type="ECO:0000256" key="1">
    <source>
        <dbReference type="ARBA" id="ARBA00006271"/>
    </source>
</evidence>
<feature type="domain" description="DNA mismatch repair proteins mutS family" evidence="11">
    <location>
        <begin position="693"/>
        <end position="709"/>
    </location>
</feature>
<dbReference type="InterPro" id="IPR016151">
    <property type="entry name" value="DNA_mismatch_repair_MutS_N"/>
</dbReference>
<dbReference type="CDD" id="cd03284">
    <property type="entry name" value="ABC_MutS1"/>
    <property type="match status" value="1"/>
</dbReference>
<dbReference type="InterPro" id="IPR027417">
    <property type="entry name" value="P-loop_NTPase"/>
</dbReference>
<dbReference type="SUPFAM" id="SSF48334">
    <property type="entry name" value="DNA repair protein MutS, domain III"/>
    <property type="match status" value="1"/>
</dbReference>
<proteinExistence type="inferred from homology"/>
<keyword evidence="6 9" id="KW-0238">DNA-binding</keyword>
<dbReference type="Gene3D" id="1.10.1420.10">
    <property type="match status" value="2"/>
</dbReference>
<dbReference type="Pfam" id="PF05192">
    <property type="entry name" value="MutS_III"/>
    <property type="match status" value="1"/>
</dbReference>
<evidence type="ECO:0000256" key="2">
    <source>
        <dbReference type="ARBA" id="ARBA00021982"/>
    </source>
</evidence>
<dbReference type="GO" id="GO:0005524">
    <property type="term" value="F:ATP binding"/>
    <property type="evidence" value="ECO:0007669"/>
    <property type="project" value="UniProtKB-UniRule"/>
</dbReference>
<keyword evidence="4 9" id="KW-0227">DNA damage</keyword>
<evidence type="ECO:0000256" key="9">
    <source>
        <dbReference type="HAMAP-Rule" id="MF_00096"/>
    </source>
</evidence>
<dbReference type="GO" id="GO:0006298">
    <property type="term" value="P:mismatch repair"/>
    <property type="evidence" value="ECO:0007669"/>
    <property type="project" value="UniProtKB-UniRule"/>
</dbReference>
<dbReference type="InterPro" id="IPR036187">
    <property type="entry name" value="DNA_mismatch_repair_MutS_sf"/>
</dbReference>
<dbReference type="InterPro" id="IPR007696">
    <property type="entry name" value="DNA_mismatch_repair_MutS_core"/>
</dbReference>
<dbReference type="SUPFAM" id="SSF53150">
    <property type="entry name" value="DNA repair protein MutS, domain II"/>
    <property type="match status" value="1"/>
</dbReference>
<dbReference type="NCBIfam" id="TIGR01070">
    <property type="entry name" value="mutS1"/>
    <property type="match status" value="1"/>
</dbReference>
<dbReference type="InterPro" id="IPR007695">
    <property type="entry name" value="DNA_mismatch_repair_MutS-lik_N"/>
</dbReference>
<dbReference type="EMBL" id="SNWI01000001">
    <property type="protein sequence ID" value="TDO05004.1"/>
    <property type="molecule type" value="Genomic_DNA"/>
</dbReference>
<dbReference type="InterPro" id="IPR045076">
    <property type="entry name" value="MutS"/>
</dbReference>
<dbReference type="AlphaFoldDB" id="A0A4R6HA46"/>
<dbReference type="Proteomes" id="UP000294848">
    <property type="component" value="Unassembled WGS sequence"/>
</dbReference>
<keyword evidence="3 9" id="KW-0547">Nucleotide-binding</keyword>
<dbReference type="FunFam" id="1.10.1420.10:FF:000002">
    <property type="entry name" value="DNA mismatch repair protein MutS"/>
    <property type="match status" value="1"/>
</dbReference>
<feature type="binding site" evidence="9">
    <location>
        <begin position="619"/>
        <end position="626"/>
    </location>
    <ligand>
        <name>ATP</name>
        <dbReference type="ChEBI" id="CHEBI:30616"/>
    </ligand>
</feature>
<evidence type="ECO:0000256" key="8">
    <source>
        <dbReference type="ARBA" id="ARBA00024647"/>
    </source>
</evidence>
<reference evidence="12 13" key="1">
    <citation type="submission" date="2019-03" db="EMBL/GenBank/DDBJ databases">
        <title>Freshwater and sediment microbial communities from various areas in North America, analyzing microbe dynamics in response to fracking.</title>
        <authorList>
            <person name="Lamendella R."/>
        </authorList>
    </citation>
    <scope>NUCLEOTIDE SEQUENCE [LARGE SCALE GENOMIC DNA]</scope>
    <source>
        <strain evidence="12 13">114D</strain>
    </source>
</reference>
<name>A0A4R6HA46_9BACT</name>
<dbReference type="Pfam" id="PF00488">
    <property type="entry name" value="MutS_V"/>
    <property type="match status" value="1"/>
</dbReference>
<dbReference type="PANTHER" id="PTHR11361">
    <property type="entry name" value="DNA MISMATCH REPAIR PROTEIN MUTS FAMILY MEMBER"/>
    <property type="match status" value="1"/>
</dbReference>
<evidence type="ECO:0000256" key="7">
    <source>
        <dbReference type="ARBA" id="ARBA00023204"/>
    </source>
</evidence>
<dbReference type="Gene3D" id="3.40.1170.10">
    <property type="entry name" value="DNA repair protein MutS, domain I"/>
    <property type="match status" value="1"/>
</dbReference>
<comment type="similarity">
    <text evidence="1 9 10">Belongs to the DNA mismatch repair MutS family.</text>
</comment>
<organism evidence="12 13">
    <name type="scientific">Sunxiuqinia elliptica</name>
    <dbReference type="NCBI Taxonomy" id="655355"/>
    <lineage>
        <taxon>Bacteria</taxon>
        <taxon>Pseudomonadati</taxon>
        <taxon>Bacteroidota</taxon>
        <taxon>Bacteroidia</taxon>
        <taxon>Marinilabiliales</taxon>
        <taxon>Prolixibacteraceae</taxon>
        <taxon>Sunxiuqinia</taxon>
    </lineage>
</organism>
<comment type="caution">
    <text evidence="12">The sequence shown here is derived from an EMBL/GenBank/DDBJ whole genome shotgun (WGS) entry which is preliminary data.</text>
</comment>
<dbReference type="RefSeq" id="WP_208111643.1">
    <property type="nucleotide sequence ID" value="NZ_SNWV01000011.1"/>
</dbReference>
<keyword evidence="7 9" id="KW-0234">DNA repair</keyword>
<dbReference type="NCBIfam" id="NF003810">
    <property type="entry name" value="PRK05399.1"/>
    <property type="match status" value="1"/>
</dbReference>
<gene>
    <name evidence="9" type="primary">mutS</name>
    <name evidence="12" type="ORF">DET52_101356</name>
</gene>
<dbReference type="Pfam" id="PF05188">
    <property type="entry name" value="MutS_II"/>
    <property type="match status" value="1"/>
</dbReference>
<evidence type="ECO:0000259" key="11">
    <source>
        <dbReference type="PROSITE" id="PS00486"/>
    </source>
</evidence>
<dbReference type="GO" id="GO:0140664">
    <property type="term" value="F:ATP-dependent DNA damage sensor activity"/>
    <property type="evidence" value="ECO:0007669"/>
    <property type="project" value="InterPro"/>
</dbReference>
<dbReference type="Gene3D" id="3.40.50.300">
    <property type="entry name" value="P-loop containing nucleotide triphosphate hydrolases"/>
    <property type="match status" value="1"/>
</dbReference>
<comment type="function">
    <text evidence="8 9">This protein is involved in the repair of mismatches in DNA. It is possible that it carries out the mismatch recognition step. This protein has a weak ATPase activity.</text>
</comment>
<dbReference type="PIRSF" id="PIRSF037677">
    <property type="entry name" value="DNA_mis_repair_Msh6"/>
    <property type="match status" value="1"/>
</dbReference>
<dbReference type="InterPro" id="IPR036678">
    <property type="entry name" value="MutS_con_dom_sf"/>
</dbReference>
<dbReference type="InterPro" id="IPR007860">
    <property type="entry name" value="DNA_mmatch_repair_MutS_con_dom"/>
</dbReference>
<dbReference type="SMART" id="SM00533">
    <property type="entry name" value="MUTSd"/>
    <property type="match status" value="1"/>
</dbReference>
<dbReference type="SUPFAM" id="SSF52540">
    <property type="entry name" value="P-loop containing nucleoside triphosphate hydrolases"/>
    <property type="match status" value="1"/>
</dbReference>
<sequence>MAKSKKYVETPLMKQYYAIKDQHPDAVLLFRVGDFYETFGEDAIKAAEILGITLTKRANGAASFVELAGFPHHALDTYLPKLVRAGQRVAICEQLEDPKMTKKIVKRGITELVTPGVSINDNILEHRENNFLASVHFDKKMAGVAFLDISTGEFLTAEGSFEYVDKLLNSFKPKEVLFQRGKGNDFIALFGGKFYTYTMEDWVYTEDAAVDRLLRHFETKSLKGFGVQELKYGVLAAGAILHYLDLTQHHHIQHITSLSRIEEDKYVWLDRFTIRNLELFGAINEGAKTLSQVLDKTISPMGSRMLKRWIALPLKEIAAINDRLSVVEYFTKKQTEKEELSEQIRQIGDLERIISKVAVGRINPREVVQLRHALRAIEPIKNYTTGVAQEVINRMGEQLNPCSSIRERMEREITNDPPVLINRGNVIQQGVSEELDELRKIAYSGKDYLAQMQERESKRTGIPSLKIAFNNVFGYYIEVRNTHKDKVPEDWVRKQTLVSAERYITEELKEYESKILGAEEKILALEARLFNELVVALSEYIQSIQLNAVVIARLDCLLSFATSALEFGYNKPEINDSTKIEIKDGRHPVIEQQLPIGEEYISNDVLLNQDDQQIIIITGPNMAGKSALLRQTALIVLMAQMGSFVPARKAGIGYVDKIFTRVGASDNISLGESTFMVEMNEAASILNNLSDRSLILLDELGRGTSTYDGISIAWSIVEYIHEQPKAKAKTLFATHYHELNEMEKSFGRVKNFNVTVKEVGNKVIFLRKLVRGGSNHSFGIHVAKMAGMPPSVVKRADEILAQLEEANRKDGLAKPLDGMAEHREGFQMSFFQLDDPVLKQIRDEIKHLDIDNLTPIEALNKLNGIKKLSGLK</sequence>
<evidence type="ECO:0000313" key="13">
    <source>
        <dbReference type="Proteomes" id="UP000294848"/>
    </source>
</evidence>
<dbReference type="InterPro" id="IPR005748">
    <property type="entry name" value="DNA_mismatch_repair_MutS"/>
</dbReference>
<keyword evidence="5 9" id="KW-0067">ATP-binding</keyword>
<dbReference type="InterPro" id="IPR000432">
    <property type="entry name" value="DNA_mismatch_repair_MutS_C"/>
</dbReference>
<dbReference type="GO" id="GO:0030983">
    <property type="term" value="F:mismatched DNA binding"/>
    <property type="evidence" value="ECO:0007669"/>
    <property type="project" value="InterPro"/>
</dbReference>